<dbReference type="InterPro" id="IPR012474">
    <property type="entry name" value="Frigida"/>
</dbReference>
<dbReference type="Proteomes" id="UP000824469">
    <property type="component" value="Unassembled WGS sequence"/>
</dbReference>
<dbReference type="PANTHER" id="PTHR31791">
    <property type="entry name" value="FRIGIDA-LIKE PROTEIN 3-RELATED"/>
    <property type="match status" value="1"/>
</dbReference>
<feature type="region of interest" description="Disordered" evidence="5">
    <location>
        <begin position="72"/>
        <end position="108"/>
    </location>
</feature>
<protein>
    <recommendedName>
        <fullName evidence="4">FRIGIDA-like protein</fullName>
    </recommendedName>
</protein>
<reference evidence="6 7" key="1">
    <citation type="journal article" date="2021" name="Nat. Plants">
        <title>The Taxus genome provides insights into paclitaxel biosynthesis.</title>
        <authorList>
            <person name="Xiong X."/>
            <person name="Gou J."/>
            <person name="Liao Q."/>
            <person name="Li Y."/>
            <person name="Zhou Q."/>
            <person name="Bi G."/>
            <person name="Li C."/>
            <person name="Du R."/>
            <person name="Wang X."/>
            <person name="Sun T."/>
            <person name="Guo L."/>
            <person name="Liang H."/>
            <person name="Lu P."/>
            <person name="Wu Y."/>
            <person name="Zhang Z."/>
            <person name="Ro D.K."/>
            <person name="Shang Y."/>
            <person name="Huang S."/>
            <person name="Yan J."/>
        </authorList>
    </citation>
    <scope>NUCLEOTIDE SEQUENCE [LARGE SCALE GENOMIC DNA]</scope>
    <source>
        <strain evidence="6">Ta-2019</strain>
    </source>
</reference>
<evidence type="ECO:0000256" key="3">
    <source>
        <dbReference type="ARBA" id="ARBA00023089"/>
    </source>
</evidence>
<evidence type="ECO:0000313" key="6">
    <source>
        <dbReference type="EMBL" id="KAH9328932.1"/>
    </source>
</evidence>
<proteinExistence type="inferred from homology"/>
<evidence type="ECO:0000256" key="5">
    <source>
        <dbReference type="SAM" id="MobiDB-lite"/>
    </source>
</evidence>
<evidence type="ECO:0000256" key="1">
    <source>
        <dbReference type="ARBA" id="ARBA00008956"/>
    </source>
</evidence>
<accession>A0AA38GTE3</accession>
<evidence type="ECO:0000313" key="7">
    <source>
        <dbReference type="Proteomes" id="UP000824469"/>
    </source>
</evidence>
<sequence>MSVAESISAAMDAIATKKERLQKVYSELESHTSALVNFKIQWKELQDHFDNLEELMKKRSEELGIKVKETKATKPKAVVPGSSPASAKKTTEKTAEKAAEKKTDKEVKPRQEFRTLCEKMDAEGLLKFLVDNKKDVAALRSEAPGALKAALKPAELVLKVLEGFHAEGKKSEKEFSLFMQRRRAGVLLLETLPAVVKAEDVPFEVKKLAKKMAVEWKANTKTGEGSYLEAHAFLQLLISYGIVSEYRGDHILEDFVVAIARRKQAPELCRNLGLADKMPDIVEKLISSGKQIEAVNFVHTFGLVEKFPPVPLLKTHLKDAKKVSQETAKNGKNSISAQNEGASKEIAAVKAVIKCIQEYKLESQMSTENLEKRVAQLEKSKTDRKRSADAVQSQTKRPRLNNSGGGAASTAERTPSAYASSFAADRSFLQNPYNLPIQGAYDRSSQGILGSAYGIGSRGESLLSRSHLFPSDNLHSSLYGAPSSYGSFSLGTGLPSANSSYPSAYLR</sequence>
<keyword evidence="4" id="KW-0217">Developmental protein</keyword>
<dbReference type="PANTHER" id="PTHR31791:SF4">
    <property type="entry name" value="FRIGIDA-LIKE PROTEIN 3"/>
    <property type="match status" value="1"/>
</dbReference>
<dbReference type="EMBL" id="JAHRHJ020000001">
    <property type="protein sequence ID" value="KAH9328932.1"/>
    <property type="molecule type" value="Genomic_DNA"/>
</dbReference>
<gene>
    <name evidence="6" type="ORF">KI387_001040</name>
</gene>
<dbReference type="Pfam" id="PF07899">
    <property type="entry name" value="Frigida"/>
    <property type="match status" value="1"/>
</dbReference>
<comment type="caution">
    <text evidence="6">The sequence shown here is derived from an EMBL/GenBank/DDBJ whole genome shotgun (WGS) entry which is preliminary data.</text>
</comment>
<evidence type="ECO:0000256" key="2">
    <source>
        <dbReference type="ARBA" id="ARBA00022782"/>
    </source>
</evidence>
<keyword evidence="7" id="KW-1185">Reference proteome</keyword>
<organism evidence="6 7">
    <name type="scientific">Taxus chinensis</name>
    <name type="common">Chinese yew</name>
    <name type="synonym">Taxus wallichiana var. chinensis</name>
    <dbReference type="NCBI Taxonomy" id="29808"/>
    <lineage>
        <taxon>Eukaryota</taxon>
        <taxon>Viridiplantae</taxon>
        <taxon>Streptophyta</taxon>
        <taxon>Embryophyta</taxon>
        <taxon>Tracheophyta</taxon>
        <taxon>Spermatophyta</taxon>
        <taxon>Pinopsida</taxon>
        <taxon>Pinidae</taxon>
        <taxon>Conifers II</taxon>
        <taxon>Cupressales</taxon>
        <taxon>Taxaceae</taxon>
        <taxon>Taxus</taxon>
    </lineage>
</organism>
<name>A0AA38GTE3_TAXCH</name>
<dbReference type="OMA" id="ERCACYL"/>
<keyword evidence="2 4" id="KW-0221">Differentiation</keyword>
<evidence type="ECO:0000256" key="4">
    <source>
        <dbReference type="RuleBase" id="RU364012"/>
    </source>
</evidence>
<keyword evidence="3 4" id="KW-0287">Flowering</keyword>
<feature type="compositionally biased region" description="Basic and acidic residues" evidence="5">
    <location>
        <begin position="89"/>
        <end position="108"/>
    </location>
</feature>
<comment type="similarity">
    <text evidence="1 4">Belongs to the Frigida family.</text>
</comment>
<feature type="compositionally biased region" description="Basic and acidic residues" evidence="5">
    <location>
        <begin position="376"/>
        <end position="388"/>
    </location>
</feature>
<dbReference type="GO" id="GO:0030154">
    <property type="term" value="P:cell differentiation"/>
    <property type="evidence" value="ECO:0007669"/>
    <property type="project" value="UniProtKB-KW"/>
</dbReference>
<dbReference type="AlphaFoldDB" id="A0AA38GTE3"/>
<feature type="region of interest" description="Disordered" evidence="5">
    <location>
        <begin position="376"/>
        <end position="413"/>
    </location>
</feature>